<accession>A0A2M3ZM99</accession>
<name>A0A2M3ZM99_9DIPT</name>
<evidence type="ECO:0000313" key="1">
    <source>
        <dbReference type="EMBL" id="MBW29538.1"/>
    </source>
</evidence>
<dbReference type="PROSITE" id="PS51257">
    <property type="entry name" value="PROKAR_LIPOPROTEIN"/>
    <property type="match status" value="1"/>
</dbReference>
<sequence>MIHIKRNVHVYGCLIALPLIVTFGCFALGSANESDTATTLPAIDLHAGPIQNALGFIVINRDGGNEIATNQQPQLNKNVIESSVNGVLPGGIELIVLENVSLIERLREESNRDYTAYRDRVVVGIEFNVTDTTDLTVLHNNNLMHSSGIAQSLATTLLLRYYYGLTDALVEVQNIPATRKQLIDIRTPLFFTEFISIGREIKMQDEPKQ</sequence>
<organism evidence="1">
    <name type="scientific">Anopheles braziliensis</name>
    <dbReference type="NCBI Taxonomy" id="58242"/>
    <lineage>
        <taxon>Eukaryota</taxon>
        <taxon>Metazoa</taxon>
        <taxon>Ecdysozoa</taxon>
        <taxon>Arthropoda</taxon>
        <taxon>Hexapoda</taxon>
        <taxon>Insecta</taxon>
        <taxon>Pterygota</taxon>
        <taxon>Neoptera</taxon>
        <taxon>Endopterygota</taxon>
        <taxon>Diptera</taxon>
        <taxon>Nematocera</taxon>
        <taxon>Culicoidea</taxon>
        <taxon>Culicidae</taxon>
        <taxon>Anophelinae</taxon>
        <taxon>Anopheles</taxon>
    </lineage>
</organism>
<dbReference type="EMBL" id="GGFM01008787">
    <property type="protein sequence ID" value="MBW29538.1"/>
    <property type="molecule type" value="Transcribed_RNA"/>
</dbReference>
<protein>
    <submittedName>
        <fullName evidence="1">Putative abc transporter</fullName>
    </submittedName>
</protein>
<proteinExistence type="predicted"/>
<reference evidence="1" key="1">
    <citation type="submission" date="2018-01" db="EMBL/GenBank/DDBJ databases">
        <title>An insight into the sialome of Amazonian anophelines.</title>
        <authorList>
            <person name="Ribeiro J.M."/>
            <person name="Scarpassa V."/>
            <person name="Calvo E."/>
        </authorList>
    </citation>
    <scope>NUCLEOTIDE SEQUENCE</scope>
    <source>
        <tissue evidence="1">Salivary glands</tissue>
    </source>
</reference>
<dbReference type="AlphaFoldDB" id="A0A2M3ZM99"/>